<evidence type="ECO:0000256" key="3">
    <source>
        <dbReference type="ARBA" id="ARBA00022982"/>
    </source>
</evidence>
<dbReference type="Gene3D" id="3.40.30.10">
    <property type="entry name" value="Glutaredoxin"/>
    <property type="match status" value="1"/>
</dbReference>
<dbReference type="GO" id="GO:0015035">
    <property type="term" value="F:protein-disulfide reductase activity"/>
    <property type="evidence" value="ECO:0007669"/>
    <property type="project" value="UniProtKB-UniRule"/>
</dbReference>
<evidence type="ECO:0000256" key="8">
    <source>
        <dbReference type="PIRSR" id="PIRSR000077-1"/>
    </source>
</evidence>
<dbReference type="Pfam" id="PF00085">
    <property type="entry name" value="Thioredoxin"/>
    <property type="match status" value="1"/>
</dbReference>
<dbReference type="RefSeq" id="WP_083050821.1">
    <property type="nucleotide sequence ID" value="NZ_CAXXQO010000003.1"/>
</dbReference>
<dbReference type="InterPro" id="IPR017937">
    <property type="entry name" value="Thioredoxin_CS"/>
</dbReference>
<dbReference type="PIRSF" id="PIRSF000077">
    <property type="entry name" value="Thioredoxin"/>
    <property type="match status" value="1"/>
</dbReference>
<dbReference type="STRING" id="1963862.B4O97_11010"/>
<evidence type="ECO:0000256" key="1">
    <source>
        <dbReference type="ARBA" id="ARBA00008987"/>
    </source>
</evidence>
<sequence>MGNEVTITADNFESEVLKSNVPVIVDFWAEWCVPCRMVEPVLKEIAAEYDGRLKVAKVNVDDQGQLAAEYNIISIPTLMVVKNGEVVNQQVGAGSKQAILDLVSSYL</sequence>
<feature type="active site" description="Nucleophile" evidence="8">
    <location>
        <position position="35"/>
    </location>
</feature>
<evidence type="ECO:0000259" key="10">
    <source>
        <dbReference type="PROSITE" id="PS51352"/>
    </source>
</evidence>
<dbReference type="PROSITE" id="PS00194">
    <property type="entry name" value="THIOREDOXIN_1"/>
    <property type="match status" value="1"/>
</dbReference>
<organism evidence="11 12">
    <name type="scientific">Marispirochaeta aestuarii</name>
    <dbReference type="NCBI Taxonomy" id="1963862"/>
    <lineage>
        <taxon>Bacteria</taxon>
        <taxon>Pseudomonadati</taxon>
        <taxon>Spirochaetota</taxon>
        <taxon>Spirochaetia</taxon>
        <taxon>Spirochaetales</taxon>
        <taxon>Spirochaetaceae</taxon>
        <taxon>Marispirochaeta</taxon>
    </lineage>
</organism>
<dbReference type="OrthoDB" id="9790390at2"/>
<evidence type="ECO:0000313" key="11">
    <source>
        <dbReference type="EMBL" id="ORC34860.1"/>
    </source>
</evidence>
<dbReference type="SUPFAM" id="SSF52833">
    <property type="entry name" value="Thioredoxin-like"/>
    <property type="match status" value="1"/>
</dbReference>
<comment type="caution">
    <text evidence="11">The sequence shown here is derived from an EMBL/GenBank/DDBJ whole genome shotgun (WGS) entry which is preliminary data.</text>
</comment>
<dbReference type="PROSITE" id="PS51352">
    <property type="entry name" value="THIOREDOXIN_2"/>
    <property type="match status" value="1"/>
</dbReference>
<proteinExistence type="inferred from homology"/>
<evidence type="ECO:0000256" key="7">
    <source>
        <dbReference type="PIRNR" id="PIRNR000077"/>
    </source>
</evidence>
<dbReference type="PANTHER" id="PTHR45663:SF11">
    <property type="entry name" value="GEO12009P1"/>
    <property type="match status" value="1"/>
</dbReference>
<dbReference type="InterPro" id="IPR036249">
    <property type="entry name" value="Thioredoxin-like_sf"/>
</dbReference>
<gene>
    <name evidence="11" type="ORF">B4O97_11010</name>
</gene>
<feature type="active site" description="Nucleophile" evidence="8">
    <location>
        <position position="32"/>
    </location>
</feature>
<name>A0A1Y1RX40_9SPIO</name>
<dbReference type="InterPro" id="IPR005746">
    <property type="entry name" value="Thioredoxin"/>
</dbReference>
<dbReference type="EMBL" id="MWQY01000011">
    <property type="protein sequence ID" value="ORC34860.1"/>
    <property type="molecule type" value="Genomic_DNA"/>
</dbReference>
<dbReference type="PANTHER" id="PTHR45663">
    <property type="entry name" value="GEO12009P1"/>
    <property type="match status" value="1"/>
</dbReference>
<feature type="domain" description="Thioredoxin" evidence="10">
    <location>
        <begin position="1"/>
        <end position="107"/>
    </location>
</feature>
<evidence type="ECO:0000256" key="4">
    <source>
        <dbReference type="ARBA" id="ARBA00023157"/>
    </source>
</evidence>
<evidence type="ECO:0000256" key="5">
    <source>
        <dbReference type="ARBA" id="ARBA00023284"/>
    </source>
</evidence>
<evidence type="ECO:0000313" key="12">
    <source>
        <dbReference type="Proteomes" id="UP000192343"/>
    </source>
</evidence>
<keyword evidence="5 9" id="KW-0676">Redox-active center</keyword>
<dbReference type="NCBIfam" id="TIGR01068">
    <property type="entry name" value="thioredoxin"/>
    <property type="match status" value="1"/>
</dbReference>
<dbReference type="PRINTS" id="PR00421">
    <property type="entry name" value="THIOREDOXIN"/>
</dbReference>
<comment type="similarity">
    <text evidence="1 7">Belongs to the thioredoxin family.</text>
</comment>
<dbReference type="InterPro" id="IPR013766">
    <property type="entry name" value="Thioredoxin_domain"/>
</dbReference>
<keyword evidence="3" id="KW-0249">Electron transport</keyword>
<evidence type="ECO:0000256" key="2">
    <source>
        <dbReference type="ARBA" id="ARBA00022448"/>
    </source>
</evidence>
<dbReference type="AlphaFoldDB" id="A0A1Y1RX40"/>
<keyword evidence="2" id="KW-0813">Transport</keyword>
<accession>A0A1Y1RX40</accession>
<dbReference type="CDD" id="cd02947">
    <property type="entry name" value="TRX_family"/>
    <property type="match status" value="1"/>
</dbReference>
<dbReference type="FunFam" id="3.40.30.10:FF:000001">
    <property type="entry name" value="Thioredoxin"/>
    <property type="match status" value="1"/>
</dbReference>
<protein>
    <recommendedName>
        <fullName evidence="6 7">Thioredoxin</fullName>
    </recommendedName>
</protein>
<keyword evidence="4 9" id="KW-1015">Disulfide bond</keyword>
<feature type="site" description="Contributes to redox potential value" evidence="8">
    <location>
        <position position="33"/>
    </location>
</feature>
<reference evidence="11 12" key="1">
    <citation type="submission" date="2017-03" db="EMBL/GenBank/DDBJ databases">
        <title>Draft Genome sequence of Marispirochaeta sp. strain JC444.</title>
        <authorList>
            <person name="Shivani Y."/>
            <person name="Subhash Y."/>
            <person name="Sasikala C."/>
            <person name="Ramana C."/>
        </authorList>
    </citation>
    <scope>NUCLEOTIDE SEQUENCE [LARGE SCALE GENOMIC DNA]</scope>
    <source>
        <strain evidence="11 12">JC444</strain>
    </source>
</reference>
<evidence type="ECO:0000256" key="6">
    <source>
        <dbReference type="NCBIfam" id="TIGR01068"/>
    </source>
</evidence>
<feature type="site" description="Contributes to redox potential value" evidence="8">
    <location>
        <position position="34"/>
    </location>
</feature>
<keyword evidence="12" id="KW-1185">Reference proteome</keyword>
<dbReference type="GO" id="GO:0005737">
    <property type="term" value="C:cytoplasm"/>
    <property type="evidence" value="ECO:0007669"/>
    <property type="project" value="TreeGrafter"/>
</dbReference>
<feature type="disulfide bond" description="Redox-active" evidence="9">
    <location>
        <begin position="32"/>
        <end position="35"/>
    </location>
</feature>
<evidence type="ECO:0000256" key="9">
    <source>
        <dbReference type="PIRSR" id="PIRSR000077-4"/>
    </source>
</evidence>
<feature type="site" description="Deprotonates C-terminal active site Cys" evidence="8">
    <location>
        <position position="26"/>
    </location>
</feature>
<dbReference type="Proteomes" id="UP000192343">
    <property type="component" value="Unassembled WGS sequence"/>
</dbReference>